<dbReference type="InterPro" id="IPR004360">
    <property type="entry name" value="Glyas_Fos-R_dOase_dom"/>
</dbReference>
<evidence type="ECO:0000313" key="2">
    <source>
        <dbReference type="EMBL" id="SVB97438.1"/>
    </source>
</evidence>
<dbReference type="Pfam" id="PF00903">
    <property type="entry name" value="Glyoxalase"/>
    <property type="match status" value="1"/>
</dbReference>
<dbReference type="PANTHER" id="PTHR21366">
    <property type="entry name" value="GLYOXALASE FAMILY PROTEIN"/>
    <property type="match status" value="1"/>
</dbReference>
<protein>
    <recommendedName>
        <fullName evidence="1">VOC domain-containing protein</fullName>
    </recommendedName>
</protein>
<dbReference type="PROSITE" id="PS51819">
    <property type="entry name" value="VOC"/>
    <property type="match status" value="1"/>
</dbReference>
<gene>
    <name evidence="2" type="ORF">METZ01_LOCUS250292</name>
</gene>
<proteinExistence type="predicted"/>
<dbReference type="AlphaFoldDB" id="A0A382ID46"/>
<name>A0A382ID46_9ZZZZ</name>
<dbReference type="SUPFAM" id="SSF54593">
    <property type="entry name" value="Glyoxalase/Bleomycin resistance protein/Dihydroxybiphenyl dioxygenase"/>
    <property type="match status" value="1"/>
</dbReference>
<reference evidence="2" key="1">
    <citation type="submission" date="2018-05" db="EMBL/GenBank/DDBJ databases">
        <authorList>
            <person name="Lanie J.A."/>
            <person name="Ng W.-L."/>
            <person name="Kazmierczak K.M."/>
            <person name="Andrzejewski T.M."/>
            <person name="Davidsen T.M."/>
            <person name="Wayne K.J."/>
            <person name="Tettelin H."/>
            <person name="Glass J.I."/>
            <person name="Rusch D."/>
            <person name="Podicherti R."/>
            <person name="Tsui H.-C.T."/>
            <person name="Winkler M.E."/>
        </authorList>
    </citation>
    <scope>NUCLEOTIDE SEQUENCE</scope>
</reference>
<evidence type="ECO:0000259" key="1">
    <source>
        <dbReference type="PROSITE" id="PS51819"/>
    </source>
</evidence>
<sequence length="151" mass="16947">MMPMIEVQRVHHLGIRVTDEQQAIAFYRHFGFEVERRADGDDVTILTNPSGVEINLIYNGVDLTGGKNILMDVPEKHPGYTHVALAVGSINRTLEALKESNIAISQGPVTFGRKGYASVFVRDPDRNVIELRGRYTDEEDVEGLEYYDPKA</sequence>
<dbReference type="InterPro" id="IPR050383">
    <property type="entry name" value="GlyoxalaseI/FosfomycinResist"/>
</dbReference>
<dbReference type="PANTHER" id="PTHR21366:SF14">
    <property type="entry name" value="GLYOXALASE DOMAIN-CONTAINING PROTEIN 5"/>
    <property type="match status" value="1"/>
</dbReference>
<dbReference type="EMBL" id="UINC01066580">
    <property type="protein sequence ID" value="SVB97438.1"/>
    <property type="molecule type" value="Genomic_DNA"/>
</dbReference>
<dbReference type="Gene3D" id="3.10.180.10">
    <property type="entry name" value="2,3-Dihydroxybiphenyl 1,2-Dioxygenase, domain 1"/>
    <property type="match status" value="1"/>
</dbReference>
<organism evidence="2">
    <name type="scientific">marine metagenome</name>
    <dbReference type="NCBI Taxonomy" id="408172"/>
    <lineage>
        <taxon>unclassified sequences</taxon>
        <taxon>metagenomes</taxon>
        <taxon>ecological metagenomes</taxon>
    </lineage>
</organism>
<feature type="domain" description="VOC" evidence="1">
    <location>
        <begin position="9"/>
        <end position="134"/>
    </location>
</feature>
<dbReference type="InterPro" id="IPR037523">
    <property type="entry name" value="VOC_core"/>
</dbReference>
<dbReference type="InterPro" id="IPR029068">
    <property type="entry name" value="Glyas_Bleomycin-R_OHBP_Dase"/>
</dbReference>
<dbReference type="CDD" id="cd06587">
    <property type="entry name" value="VOC"/>
    <property type="match status" value="1"/>
</dbReference>
<accession>A0A382ID46</accession>